<dbReference type="NCBIfam" id="TIGR00333">
    <property type="entry name" value="nrdI"/>
    <property type="match status" value="1"/>
</dbReference>
<evidence type="ECO:0000256" key="1">
    <source>
        <dbReference type="ARBA" id="ARBA00003999"/>
    </source>
</evidence>
<comment type="caution">
    <text evidence="4">The sequence shown here is derived from an EMBL/GenBank/DDBJ whole genome shotgun (WGS) entry which is preliminary data.</text>
</comment>
<dbReference type="AlphaFoldDB" id="A0A9X0SP71"/>
<sequence>MLIVYASKTGNVKRFVGKTGLETVQISDELLVNEKYVLITYTTGFGAVPEEVLAFLKKNSKSLVGVVASGNRNWGDMFGASADKISKQYGIPVLMKFEMSGTNNDVEMFKTKVREISHDVLQEAV</sequence>
<dbReference type="EMBL" id="LOMO01000001">
    <property type="protein sequence ID" value="KXY50915.1"/>
    <property type="molecule type" value="Genomic_DNA"/>
</dbReference>
<proteinExistence type="inferred from homology"/>
<evidence type="ECO:0000313" key="5">
    <source>
        <dbReference type="Proteomes" id="UP000075476"/>
    </source>
</evidence>
<dbReference type="InterPro" id="IPR020852">
    <property type="entry name" value="RNR_Ib_NrdI_bac"/>
</dbReference>
<accession>A0A9X0SP71</accession>
<reference evidence="4 5" key="1">
    <citation type="submission" date="2015-12" db="EMBL/GenBank/DDBJ databases">
        <title>Bacillus cereus Group isolate.</title>
        <authorList>
            <person name="Kovac J."/>
        </authorList>
    </citation>
    <scope>NUCLEOTIDE SEQUENCE [LARGE SCALE GENOMIC DNA]</scope>
    <source>
        <strain evidence="4 5">FSL K6-0073</strain>
    </source>
</reference>
<organism evidence="4 5">
    <name type="scientific">Bacillus cereus</name>
    <dbReference type="NCBI Taxonomy" id="1396"/>
    <lineage>
        <taxon>Bacteria</taxon>
        <taxon>Bacillati</taxon>
        <taxon>Bacillota</taxon>
        <taxon>Bacilli</taxon>
        <taxon>Bacillales</taxon>
        <taxon>Bacillaceae</taxon>
        <taxon>Bacillus</taxon>
        <taxon>Bacillus cereus group</taxon>
    </lineage>
</organism>
<dbReference type="Pfam" id="PF07972">
    <property type="entry name" value="Flavodoxin_NdrI"/>
    <property type="match status" value="1"/>
</dbReference>
<dbReference type="Proteomes" id="UP000075476">
    <property type="component" value="Unassembled WGS sequence"/>
</dbReference>
<dbReference type="HAMAP" id="MF_00128">
    <property type="entry name" value="NrdI"/>
    <property type="match status" value="1"/>
</dbReference>
<dbReference type="Gene3D" id="3.40.50.360">
    <property type="match status" value="1"/>
</dbReference>
<dbReference type="InterPro" id="IPR029039">
    <property type="entry name" value="Flavoprotein-like_sf"/>
</dbReference>
<dbReference type="SUPFAM" id="SSF52218">
    <property type="entry name" value="Flavoproteins"/>
    <property type="match status" value="1"/>
</dbReference>
<comment type="function">
    <text evidence="1 3">Probably involved in ribonucleotide reductase function.</text>
</comment>
<dbReference type="PANTHER" id="PTHR37297:SF1">
    <property type="entry name" value="PROTEIN NRDI"/>
    <property type="match status" value="1"/>
</dbReference>
<protein>
    <recommendedName>
        <fullName evidence="3">Protein NrdI</fullName>
    </recommendedName>
</protein>
<evidence type="ECO:0000256" key="3">
    <source>
        <dbReference type="HAMAP-Rule" id="MF_00128"/>
    </source>
</evidence>
<comment type="similarity">
    <text evidence="2 3">Belongs to the NrdI family.</text>
</comment>
<dbReference type="PIRSF" id="PIRSF005087">
    <property type="entry name" value="NrdI"/>
    <property type="match status" value="1"/>
</dbReference>
<evidence type="ECO:0000313" key="4">
    <source>
        <dbReference type="EMBL" id="KXY50915.1"/>
    </source>
</evidence>
<dbReference type="PANTHER" id="PTHR37297">
    <property type="entry name" value="PROTEIN NRDI"/>
    <property type="match status" value="1"/>
</dbReference>
<name>A0A9X0SP71_BACCE</name>
<dbReference type="InterPro" id="IPR004465">
    <property type="entry name" value="RNR_NrdI"/>
</dbReference>
<evidence type="ECO:0000256" key="2">
    <source>
        <dbReference type="ARBA" id="ARBA00009942"/>
    </source>
</evidence>
<dbReference type="RefSeq" id="WP_061662242.1">
    <property type="nucleotide sequence ID" value="NZ_LOMO01000001.1"/>
</dbReference>
<dbReference type="GO" id="GO:0010181">
    <property type="term" value="F:FMN binding"/>
    <property type="evidence" value="ECO:0007669"/>
    <property type="project" value="InterPro"/>
</dbReference>
<gene>
    <name evidence="3" type="primary">nrdI</name>
    <name evidence="4" type="ORF">AT268_30685</name>
</gene>